<evidence type="ECO:0000256" key="3">
    <source>
        <dbReference type="ARBA" id="ARBA00022692"/>
    </source>
</evidence>
<keyword evidence="4 7" id="KW-1133">Transmembrane helix</keyword>
<dbReference type="AlphaFoldDB" id="A0AAV9IPM8"/>
<proteinExistence type="inferred from homology"/>
<evidence type="ECO:0000256" key="6">
    <source>
        <dbReference type="SAM" id="MobiDB-lite"/>
    </source>
</evidence>
<evidence type="ECO:0000256" key="7">
    <source>
        <dbReference type="SAM" id="Phobius"/>
    </source>
</evidence>
<evidence type="ECO:0000256" key="4">
    <source>
        <dbReference type="ARBA" id="ARBA00022989"/>
    </source>
</evidence>
<name>A0AAV9IPM8_CYACA</name>
<feature type="transmembrane region" description="Helical" evidence="7">
    <location>
        <begin position="364"/>
        <end position="384"/>
    </location>
</feature>
<dbReference type="Proteomes" id="UP001301350">
    <property type="component" value="Unassembled WGS sequence"/>
</dbReference>
<keyword evidence="3 7" id="KW-0812">Transmembrane</keyword>
<evidence type="ECO:0000256" key="1">
    <source>
        <dbReference type="ARBA" id="ARBA00004141"/>
    </source>
</evidence>
<dbReference type="PANTHER" id="PTHR12608:SF6">
    <property type="entry name" value="PROTEIN PAM71, CHLOROPLASTIC"/>
    <property type="match status" value="1"/>
</dbReference>
<comment type="caution">
    <text evidence="8">The sequence shown here is derived from an EMBL/GenBank/DDBJ whole genome shotgun (WGS) entry which is preliminary data.</text>
</comment>
<reference evidence="8 9" key="1">
    <citation type="submission" date="2022-07" db="EMBL/GenBank/DDBJ databases">
        <title>Genome-wide signatures of adaptation to extreme environments.</title>
        <authorList>
            <person name="Cho C.H."/>
            <person name="Yoon H.S."/>
        </authorList>
    </citation>
    <scope>NUCLEOTIDE SEQUENCE [LARGE SCALE GENOMIC DNA]</scope>
    <source>
        <strain evidence="8 9">DBV 063 E5</strain>
    </source>
</reference>
<dbReference type="PANTHER" id="PTHR12608">
    <property type="entry name" value="TRANSMEMBRANE PROTEIN HTP-1 RELATED"/>
    <property type="match status" value="1"/>
</dbReference>
<evidence type="ECO:0000313" key="9">
    <source>
        <dbReference type="Proteomes" id="UP001301350"/>
    </source>
</evidence>
<dbReference type="GO" id="GO:0016020">
    <property type="term" value="C:membrane"/>
    <property type="evidence" value="ECO:0007669"/>
    <property type="project" value="UniProtKB-SubCell"/>
</dbReference>
<evidence type="ECO:0000313" key="8">
    <source>
        <dbReference type="EMBL" id="KAK4534041.1"/>
    </source>
</evidence>
<dbReference type="Pfam" id="PF01169">
    <property type="entry name" value="GDT1"/>
    <property type="match status" value="2"/>
</dbReference>
<dbReference type="GO" id="GO:0005794">
    <property type="term" value="C:Golgi apparatus"/>
    <property type="evidence" value="ECO:0007669"/>
    <property type="project" value="TreeGrafter"/>
</dbReference>
<feature type="transmembrane region" description="Helical" evidence="7">
    <location>
        <begin position="396"/>
        <end position="416"/>
    </location>
</feature>
<dbReference type="GO" id="GO:0015085">
    <property type="term" value="F:calcium ion transmembrane transporter activity"/>
    <property type="evidence" value="ECO:0007669"/>
    <property type="project" value="TreeGrafter"/>
</dbReference>
<comment type="subcellular location">
    <subcellularLocation>
        <location evidence="1">Membrane</location>
        <topology evidence="1">Multi-pass membrane protein</topology>
    </subcellularLocation>
</comment>
<organism evidence="8 9">
    <name type="scientific">Cyanidium caldarium</name>
    <name type="common">Red alga</name>
    <dbReference type="NCBI Taxonomy" id="2771"/>
    <lineage>
        <taxon>Eukaryota</taxon>
        <taxon>Rhodophyta</taxon>
        <taxon>Bangiophyceae</taxon>
        <taxon>Cyanidiales</taxon>
        <taxon>Cyanidiaceae</taxon>
        <taxon>Cyanidium</taxon>
    </lineage>
</organism>
<dbReference type="GO" id="GO:0005384">
    <property type="term" value="F:manganese ion transmembrane transporter activity"/>
    <property type="evidence" value="ECO:0007669"/>
    <property type="project" value="TreeGrafter"/>
</dbReference>
<protein>
    <recommendedName>
        <fullName evidence="10">GDT1 family protein</fullName>
    </recommendedName>
</protein>
<feature type="region of interest" description="Disordered" evidence="6">
    <location>
        <begin position="231"/>
        <end position="274"/>
    </location>
</feature>
<dbReference type="InterPro" id="IPR001727">
    <property type="entry name" value="GDT1-like"/>
</dbReference>
<dbReference type="GO" id="GO:0032468">
    <property type="term" value="P:Golgi calcium ion homeostasis"/>
    <property type="evidence" value="ECO:0007669"/>
    <property type="project" value="TreeGrafter"/>
</dbReference>
<gene>
    <name evidence="8" type="ORF">CDCA_CDCA01G0066</name>
</gene>
<dbReference type="InterPro" id="IPR049555">
    <property type="entry name" value="GDT1-like_CS"/>
</dbReference>
<keyword evidence="9" id="KW-1185">Reference proteome</keyword>
<feature type="transmembrane region" description="Helical" evidence="7">
    <location>
        <begin position="171"/>
        <end position="191"/>
    </location>
</feature>
<sequence length="417" mass="44451">MSGEAGFVSVTPVSRTVHHRQWRARRRGGGESTGGIGSRGIRWGASRAGVNTEERRGRWTGSGLGRPAGAWRVCLRAGDIPQGERRRGGHRTAWRLLSWAPLTATLYRCLPAAAAAAQSASVVATSAATANSALHAFANGYTASLALVFFSEIGDKTFFIAALLAMKYSRIAVLFGTAGALAIMTVISVVFGQVFHALPPLITSNIPFDDWAACALLVFFGVSNIRQALRTSSSPRPSATTETVEEKEEEKEAVNGTRSRLRDRAEEDSEEREAAAFIREQSARANWWRRSTDSAESATFKPHTNGALGSLTNAGVMLASLTMPFATRAQWAVAAEAFTLVFLAEWGDRSMLATIALAAAKNPFGVAAGAITGHLLATVLAVLGGSILKRYVSERVVGLLSGTLFLGFALLTLFGMF</sequence>
<feature type="region of interest" description="Disordered" evidence="6">
    <location>
        <begin position="18"/>
        <end position="42"/>
    </location>
</feature>
<dbReference type="EMBL" id="JANCYW010000001">
    <property type="protein sequence ID" value="KAK4534041.1"/>
    <property type="molecule type" value="Genomic_DNA"/>
</dbReference>
<feature type="compositionally biased region" description="Low complexity" evidence="6">
    <location>
        <begin position="231"/>
        <end position="242"/>
    </location>
</feature>
<evidence type="ECO:0000256" key="5">
    <source>
        <dbReference type="ARBA" id="ARBA00023136"/>
    </source>
</evidence>
<keyword evidence="5 7" id="KW-0472">Membrane</keyword>
<accession>A0AAV9IPM8</accession>
<feature type="compositionally biased region" description="Basic residues" evidence="6">
    <location>
        <begin position="18"/>
        <end position="27"/>
    </location>
</feature>
<dbReference type="PROSITE" id="PS01214">
    <property type="entry name" value="UPF0016"/>
    <property type="match status" value="1"/>
</dbReference>
<evidence type="ECO:0000256" key="2">
    <source>
        <dbReference type="ARBA" id="ARBA00009190"/>
    </source>
</evidence>
<dbReference type="GO" id="GO:0032472">
    <property type="term" value="P:Golgi calcium ion transport"/>
    <property type="evidence" value="ECO:0007669"/>
    <property type="project" value="TreeGrafter"/>
</dbReference>
<evidence type="ECO:0008006" key="10">
    <source>
        <dbReference type="Google" id="ProtNLM"/>
    </source>
</evidence>
<comment type="similarity">
    <text evidence="2">Belongs to the GDT1 family.</text>
</comment>